<evidence type="ECO:0000256" key="5">
    <source>
        <dbReference type="ARBA" id="ARBA00022491"/>
    </source>
</evidence>
<name>A0A8H8RJH2_9HELO</name>
<keyword evidence="8" id="KW-0539">Nucleus</keyword>
<feature type="compositionally biased region" description="Polar residues" evidence="9">
    <location>
        <begin position="93"/>
        <end position="120"/>
    </location>
</feature>
<evidence type="ECO:0000256" key="1">
    <source>
        <dbReference type="ARBA" id="ARBA00004123"/>
    </source>
</evidence>
<feature type="compositionally biased region" description="Polar residues" evidence="9">
    <location>
        <begin position="18"/>
        <end position="32"/>
    </location>
</feature>
<reference evidence="10 11" key="1">
    <citation type="submission" date="2018-05" db="EMBL/GenBank/DDBJ databases">
        <title>Genome sequencing and assembly of the regulated plant pathogen Lachnellula willkommii and related sister species for the development of diagnostic species identification markers.</title>
        <authorList>
            <person name="Giroux E."/>
            <person name="Bilodeau G."/>
        </authorList>
    </citation>
    <scope>NUCLEOTIDE SEQUENCE [LARGE SCALE GENOMIC DNA]</scope>
    <source>
        <strain evidence="10 11">CBS 197.66</strain>
    </source>
</reference>
<gene>
    <name evidence="10" type="ORF">LSUB1_G006157</name>
</gene>
<accession>A0A8H8RJH2</accession>
<evidence type="ECO:0000256" key="9">
    <source>
        <dbReference type="SAM" id="MobiDB-lite"/>
    </source>
</evidence>
<evidence type="ECO:0000256" key="6">
    <source>
        <dbReference type="ARBA" id="ARBA00023015"/>
    </source>
</evidence>
<dbReference type="PANTHER" id="PTHR28246:SF1">
    <property type="entry name" value="G1-SPECIFIC TRANSCRIPTIONAL REPRESSOR WHI5-RELATED"/>
    <property type="match status" value="1"/>
</dbReference>
<dbReference type="GO" id="GO:0005737">
    <property type="term" value="C:cytoplasm"/>
    <property type="evidence" value="ECO:0007669"/>
    <property type="project" value="UniProtKB-SubCell"/>
</dbReference>
<dbReference type="GO" id="GO:0003712">
    <property type="term" value="F:transcription coregulator activity"/>
    <property type="evidence" value="ECO:0007669"/>
    <property type="project" value="TreeGrafter"/>
</dbReference>
<comment type="caution">
    <text evidence="10">The sequence shown here is derived from an EMBL/GenBank/DDBJ whole genome shotgun (WGS) entry which is preliminary data.</text>
</comment>
<feature type="compositionally biased region" description="Low complexity" evidence="9">
    <location>
        <begin position="121"/>
        <end position="145"/>
    </location>
</feature>
<dbReference type="Pfam" id="PF08528">
    <property type="entry name" value="Whi5"/>
    <property type="match status" value="1"/>
</dbReference>
<dbReference type="GO" id="GO:0000082">
    <property type="term" value="P:G1/S transition of mitotic cell cycle"/>
    <property type="evidence" value="ECO:0007669"/>
    <property type="project" value="InterPro"/>
</dbReference>
<keyword evidence="7" id="KW-0804">Transcription</keyword>
<evidence type="ECO:0000313" key="10">
    <source>
        <dbReference type="EMBL" id="TVY34497.1"/>
    </source>
</evidence>
<dbReference type="EMBL" id="QGMJ01000636">
    <property type="protein sequence ID" value="TVY34497.1"/>
    <property type="molecule type" value="Genomic_DNA"/>
</dbReference>
<feature type="region of interest" description="Disordered" evidence="9">
    <location>
        <begin position="246"/>
        <end position="289"/>
    </location>
</feature>
<comment type="similarity">
    <text evidence="3">Belongs to the WHI5/NRM1 family.</text>
</comment>
<evidence type="ECO:0000256" key="4">
    <source>
        <dbReference type="ARBA" id="ARBA00022490"/>
    </source>
</evidence>
<feature type="compositionally biased region" description="Polar residues" evidence="9">
    <location>
        <begin position="304"/>
        <end position="316"/>
    </location>
</feature>
<dbReference type="AlphaFoldDB" id="A0A8H8RJH2"/>
<dbReference type="InterPro" id="IPR013734">
    <property type="entry name" value="TF_Nrm1/Whi5"/>
</dbReference>
<feature type="compositionally biased region" description="Low complexity" evidence="9">
    <location>
        <begin position="188"/>
        <end position="199"/>
    </location>
</feature>
<keyword evidence="6" id="KW-0805">Transcription regulation</keyword>
<keyword evidence="4" id="KW-0963">Cytoplasm</keyword>
<feature type="region of interest" description="Disordered" evidence="9">
    <location>
        <begin position="304"/>
        <end position="383"/>
    </location>
</feature>
<evidence type="ECO:0000256" key="2">
    <source>
        <dbReference type="ARBA" id="ARBA00004496"/>
    </source>
</evidence>
<feature type="region of interest" description="Disordered" evidence="9">
    <location>
        <begin position="446"/>
        <end position="517"/>
    </location>
</feature>
<feature type="compositionally biased region" description="Polar residues" evidence="9">
    <location>
        <begin position="351"/>
        <end position="368"/>
    </location>
</feature>
<proteinExistence type="inferred from homology"/>
<comment type="subcellular location">
    <subcellularLocation>
        <location evidence="2">Cytoplasm</location>
    </subcellularLocation>
    <subcellularLocation>
        <location evidence="1">Nucleus</location>
    </subcellularLocation>
</comment>
<keyword evidence="11" id="KW-1185">Reference proteome</keyword>
<feature type="compositionally biased region" description="Polar residues" evidence="9">
    <location>
        <begin position="246"/>
        <end position="274"/>
    </location>
</feature>
<feature type="compositionally biased region" description="Low complexity" evidence="9">
    <location>
        <begin position="448"/>
        <end position="463"/>
    </location>
</feature>
<dbReference type="PANTHER" id="PTHR28246">
    <property type="entry name" value="G1-SPECIFIC TRANSCRIPTIONAL REPRESSOR WHI5-RELATED"/>
    <property type="match status" value="1"/>
</dbReference>
<evidence type="ECO:0000256" key="8">
    <source>
        <dbReference type="ARBA" id="ARBA00023242"/>
    </source>
</evidence>
<evidence type="ECO:0000256" key="7">
    <source>
        <dbReference type="ARBA" id="ARBA00023163"/>
    </source>
</evidence>
<feature type="region of interest" description="Disordered" evidence="9">
    <location>
        <begin position="86"/>
        <end position="199"/>
    </location>
</feature>
<dbReference type="OrthoDB" id="2359117at2759"/>
<feature type="compositionally biased region" description="Acidic residues" evidence="9">
    <location>
        <begin position="489"/>
        <end position="499"/>
    </location>
</feature>
<dbReference type="InterPro" id="IPR039198">
    <property type="entry name" value="Srl3/Whi5"/>
</dbReference>
<evidence type="ECO:0000256" key="3">
    <source>
        <dbReference type="ARBA" id="ARBA00006922"/>
    </source>
</evidence>
<organism evidence="10 11">
    <name type="scientific">Lachnellula subtilissima</name>
    <dbReference type="NCBI Taxonomy" id="602034"/>
    <lineage>
        <taxon>Eukaryota</taxon>
        <taxon>Fungi</taxon>
        <taxon>Dikarya</taxon>
        <taxon>Ascomycota</taxon>
        <taxon>Pezizomycotina</taxon>
        <taxon>Leotiomycetes</taxon>
        <taxon>Helotiales</taxon>
        <taxon>Lachnaceae</taxon>
        <taxon>Lachnellula</taxon>
    </lineage>
</organism>
<protein>
    <submittedName>
        <fullName evidence="10">Uncharacterized protein</fullName>
    </submittedName>
</protein>
<feature type="region of interest" description="Disordered" evidence="9">
    <location>
        <begin position="396"/>
        <end position="426"/>
    </location>
</feature>
<dbReference type="Proteomes" id="UP000462212">
    <property type="component" value="Unassembled WGS sequence"/>
</dbReference>
<dbReference type="GO" id="GO:0033309">
    <property type="term" value="C:SBF transcription complex"/>
    <property type="evidence" value="ECO:0007669"/>
    <property type="project" value="TreeGrafter"/>
</dbReference>
<feature type="compositionally biased region" description="Basic and acidic residues" evidence="9">
    <location>
        <begin position="472"/>
        <end position="488"/>
    </location>
</feature>
<evidence type="ECO:0000313" key="11">
    <source>
        <dbReference type="Proteomes" id="UP000462212"/>
    </source>
</evidence>
<sequence>MEHHELAIAALDSVAQSSWNGRDTVKPSSSPNAGIDRRSTMDHNTIVDNTVNVQEPSQQFSGTSMAVSASGEGAEDINNATSALLSTSSNNSQSTIDVQDASTPPTSISEGFSSQSTNQDLPMSQLSQLSQLAAAQQPLTSASASRPNTTIAPTPTAGLKRTADGQLKQAHSNSPPSPHVRGHSRTTSGISNASASSSRIGEVRDTLYSSLHVTDIAQISSELKARLSYAMVKVNNGWQSNSIDEVESMASQAGSPTSSTSTLHGRRNLITSPRTPAPSGDFDLYSRSDQPSRTYESFWRDHSTNLPSQRYTSHTSPPAPFHKSLAPPADIRPTSRRSGTQKLGRPPTIPGQGSNSSIHSPNPKTPNRGSHRENPTIQTPLQKTIQEQDAIETLMFMSSPGNSGNMKHNFPPPPPRNRGSPLQSPLRTEFNTQDRRKPHGRKVGFEIEATSGSTGSSEAGGAEYRSRTSRMKAPDARGREEAIDRLLEASEESSSDEETLVLNYSSPRRKTIATGRM</sequence>
<keyword evidence="5" id="KW-0678">Repressor</keyword>
<feature type="region of interest" description="Disordered" evidence="9">
    <location>
        <begin position="18"/>
        <end position="40"/>
    </location>
</feature>